<dbReference type="InterPro" id="IPR053187">
    <property type="entry name" value="Notoamide_regulator"/>
</dbReference>
<evidence type="ECO:0000256" key="1">
    <source>
        <dbReference type="ARBA" id="ARBA00023015"/>
    </source>
</evidence>
<dbReference type="Gene3D" id="4.10.240.10">
    <property type="entry name" value="Zn(2)-C6 fungal-type DNA-binding domain"/>
    <property type="match status" value="1"/>
</dbReference>
<feature type="domain" description="Zn(2)-C6 fungal-type" evidence="6">
    <location>
        <begin position="36"/>
        <end position="64"/>
    </location>
</feature>
<gene>
    <name evidence="7" type="ORF">N7458_006127</name>
</gene>
<reference evidence="7" key="1">
    <citation type="submission" date="2022-12" db="EMBL/GenBank/DDBJ databases">
        <authorList>
            <person name="Petersen C."/>
        </authorList>
    </citation>
    <scope>NUCLEOTIDE SEQUENCE</scope>
    <source>
        <strain evidence="7">IBT 16125</strain>
    </source>
</reference>
<dbReference type="GeneID" id="81599752"/>
<keyword evidence="3" id="KW-0804">Transcription</keyword>
<reference evidence="7" key="2">
    <citation type="journal article" date="2023" name="IMA Fungus">
        <title>Comparative genomic study of the Penicillium genus elucidates a diverse pangenome and 15 lateral gene transfer events.</title>
        <authorList>
            <person name="Petersen C."/>
            <person name="Sorensen T."/>
            <person name="Nielsen M.R."/>
            <person name="Sondergaard T.E."/>
            <person name="Sorensen J.L."/>
            <person name="Fitzpatrick D.A."/>
            <person name="Frisvad J.C."/>
            <person name="Nielsen K.L."/>
        </authorList>
    </citation>
    <scope>NUCLEOTIDE SEQUENCE</scope>
    <source>
        <strain evidence="7">IBT 16125</strain>
    </source>
</reference>
<dbReference type="GO" id="GO:0008270">
    <property type="term" value="F:zinc ion binding"/>
    <property type="evidence" value="ECO:0007669"/>
    <property type="project" value="InterPro"/>
</dbReference>
<dbReference type="SUPFAM" id="SSF57701">
    <property type="entry name" value="Zn2/Cys6 DNA-binding domain"/>
    <property type="match status" value="1"/>
</dbReference>
<evidence type="ECO:0000256" key="4">
    <source>
        <dbReference type="ARBA" id="ARBA00023242"/>
    </source>
</evidence>
<organism evidence="7 8">
    <name type="scientific">Penicillium daleae</name>
    <dbReference type="NCBI Taxonomy" id="63821"/>
    <lineage>
        <taxon>Eukaryota</taxon>
        <taxon>Fungi</taxon>
        <taxon>Dikarya</taxon>
        <taxon>Ascomycota</taxon>
        <taxon>Pezizomycotina</taxon>
        <taxon>Eurotiomycetes</taxon>
        <taxon>Eurotiomycetidae</taxon>
        <taxon>Eurotiales</taxon>
        <taxon>Aspergillaceae</taxon>
        <taxon>Penicillium</taxon>
    </lineage>
</organism>
<dbReference type="InterPro" id="IPR001138">
    <property type="entry name" value="Zn2Cys6_DnaBD"/>
</dbReference>
<dbReference type="SMART" id="SM00066">
    <property type="entry name" value="GAL4"/>
    <property type="match status" value="1"/>
</dbReference>
<feature type="region of interest" description="Disordered" evidence="5">
    <location>
        <begin position="1"/>
        <end position="35"/>
    </location>
</feature>
<dbReference type="PANTHER" id="PTHR47256">
    <property type="entry name" value="ZN(II)2CYS6 TRANSCRIPTION FACTOR (EUROFUNG)-RELATED"/>
    <property type="match status" value="1"/>
</dbReference>
<accession>A0AAD6C6H4</accession>
<dbReference type="EMBL" id="JAPVEA010000006">
    <property type="protein sequence ID" value="KAJ5449678.1"/>
    <property type="molecule type" value="Genomic_DNA"/>
</dbReference>
<dbReference type="Proteomes" id="UP001213681">
    <property type="component" value="Unassembled WGS sequence"/>
</dbReference>
<keyword evidence="8" id="KW-1185">Reference proteome</keyword>
<dbReference type="PROSITE" id="PS50048">
    <property type="entry name" value="ZN2_CY6_FUNGAL_2"/>
    <property type="match status" value="1"/>
</dbReference>
<evidence type="ECO:0000256" key="2">
    <source>
        <dbReference type="ARBA" id="ARBA00023125"/>
    </source>
</evidence>
<dbReference type="Pfam" id="PF00172">
    <property type="entry name" value="Zn_clus"/>
    <property type="match status" value="1"/>
</dbReference>
<dbReference type="GO" id="GO:0003677">
    <property type="term" value="F:DNA binding"/>
    <property type="evidence" value="ECO:0007669"/>
    <property type="project" value="UniProtKB-KW"/>
</dbReference>
<evidence type="ECO:0000313" key="7">
    <source>
        <dbReference type="EMBL" id="KAJ5449678.1"/>
    </source>
</evidence>
<dbReference type="RefSeq" id="XP_056765213.1">
    <property type="nucleotide sequence ID" value="XM_056909509.1"/>
</dbReference>
<sequence>MGDIGRTYRKLLPQSTPLSSGAGGQLRPDSGGNNGACKECQRRRIRCTGAPCMECQAHNRKCTFDELADKRRKANARQAQENLESERAYLDSLLDILRDDNIHTEVRRAIAALRPRPSEFLQSGDPSDPHYYGNGHGNNNDPSGGMGYFFNPL</sequence>
<feature type="region of interest" description="Disordered" evidence="5">
    <location>
        <begin position="118"/>
        <end position="146"/>
    </location>
</feature>
<evidence type="ECO:0000313" key="8">
    <source>
        <dbReference type="Proteomes" id="UP001213681"/>
    </source>
</evidence>
<evidence type="ECO:0000256" key="5">
    <source>
        <dbReference type="SAM" id="MobiDB-lite"/>
    </source>
</evidence>
<feature type="compositionally biased region" description="Low complexity" evidence="5">
    <location>
        <begin position="130"/>
        <end position="140"/>
    </location>
</feature>
<protein>
    <recommendedName>
        <fullName evidence="6">Zn(2)-C6 fungal-type domain-containing protein</fullName>
    </recommendedName>
</protein>
<dbReference type="GO" id="GO:0000981">
    <property type="term" value="F:DNA-binding transcription factor activity, RNA polymerase II-specific"/>
    <property type="evidence" value="ECO:0007669"/>
    <property type="project" value="InterPro"/>
</dbReference>
<keyword evidence="2" id="KW-0238">DNA-binding</keyword>
<dbReference type="PANTHER" id="PTHR47256:SF4">
    <property type="entry name" value="ZN(II)2CYS6 TRANSCRIPTION FACTOR (EUROFUNG)"/>
    <property type="match status" value="1"/>
</dbReference>
<evidence type="ECO:0000259" key="6">
    <source>
        <dbReference type="PROSITE" id="PS50048"/>
    </source>
</evidence>
<dbReference type="AlphaFoldDB" id="A0AAD6C6H4"/>
<keyword evidence="4" id="KW-0539">Nucleus</keyword>
<name>A0AAD6C6H4_9EURO</name>
<evidence type="ECO:0000256" key="3">
    <source>
        <dbReference type="ARBA" id="ARBA00023163"/>
    </source>
</evidence>
<keyword evidence="1" id="KW-0805">Transcription regulation</keyword>
<proteinExistence type="predicted"/>
<comment type="caution">
    <text evidence="7">The sequence shown here is derived from an EMBL/GenBank/DDBJ whole genome shotgun (WGS) entry which is preliminary data.</text>
</comment>
<dbReference type="InterPro" id="IPR036864">
    <property type="entry name" value="Zn2-C6_fun-type_DNA-bd_sf"/>
</dbReference>